<dbReference type="Gene3D" id="2.60.40.1820">
    <property type="match status" value="2"/>
</dbReference>
<dbReference type="PaxDb" id="3218-PP1S178_11V6.5"/>
<name>A9T7E0_PHYPA</name>
<dbReference type="Gramene" id="Pp3c24_14840V3.2">
    <property type="protein sequence ID" value="Pp3c24_14840V3.2"/>
    <property type="gene ID" value="Pp3c24_14840"/>
</dbReference>
<dbReference type="SUPFAM" id="SSF117070">
    <property type="entry name" value="LEA14-like"/>
    <property type="match status" value="2"/>
</dbReference>
<dbReference type="RefSeq" id="XP_024364280.1">
    <property type="nucleotide sequence ID" value="XM_024508512.2"/>
</dbReference>
<dbReference type="FunCoup" id="A9T7E0">
    <property type="interactions" value="2336"/>
</dbReference>
<dbReference type="InterPro" id="IPR004864">
    <property type="entry name" value="LEA_2"/>
</dbReference>
<dbReference type="EMBL" id="ABEU02000024">
    <property type="protein sequence ID" value="PNR28493.1"/>
    <property type="molecule type" value="Genomic_DNA"/>
</dbReference>
<dbReference type="STRING" id="3218.A9T7E0"/>
<dbReference type="EnsemblPlants" id="Pp3c24_14840V3.3">
    <property type="protein sequence ID" value="Pp3c24_14840V3.3"/>
    <property type="gene ID" value="Pp3c24_14840"/>
</dbReference>
<keyword evidence="6" id="KW-1185">Reference proteome</keyword>
<accession>A9T7E0</accession>
<dbReference type="FunFam" id="2.60.40.1820:FF:000003">
    <property type="entry name" value="Desiccation protectant protein Lea14 isogeny"/>
    <property type="match status" value="1"/>
</dbReference>
<dbReference type="eggNOG" id="ENOG502QR9K">
    <property type="taxonomic scope" value="Eukaryota"/>
</dbReference>
<organism evidence="4">
    <name type="scientific">Physcomitrium patens</name>
    <name type="common">Spreading-leaved earth moss</name>
    <name type="synonym">Physcomitrella patens</name>
    <dbReference type="NCBI Taxonomy" id="3218"/>
    <lineage>
        <taxon>Eukaryota</taxon>
        <taxon>Viridiplantae</taxon>
        <taxon>Streptophyta</taxon>
        <taxon>Embryophyta</taxon>
        <taxon>Bryophyta</taxon>
        <taxon>Bryophytina</taxon>
        <taxon>Bryopsida</taxon>
        <taxon>Funariidae</taxon>
        <taxon>Funariales</taxon>
        <taxon>Funariaceae</taxon>
        <taxon>Physcomitrium</taxon>
    </lineage>
</organism>
<feature type="region of interest" description="Disordered" evidence="2">
    <location>
        <begin position="12"/>
        <end position="38"/>
    </location>
</feature>
<dbReference type="EnsemblPlants" id="Pp3c24_14840V3.2">
    <property type="protein sequence ID" value="Pp3c24_14840V3.2"/>
    <property type="gene ID" value="Pp3c24_14840"/>
</dbReference>
<dbReference type="EnsemblPlants" id="Pp3c24_14840V3.5">
    <property type="protein sequence ID" value="Pp3c24_14840V3.5"/>
    <property type="gene ID" value="Pp3c24_14840"/>
</dbReference>
<reference evidence="5" key="3">
    <citation type="submission" date="2020-12" db="UniProtKB">
        <authorList>
            <consortium name="EnsemblPlants"/>
        </authorList>
    </citation>
    <scope>IDENTIFICATION</scope>
</reference>
<dbReference type="GeneID" id="112276805"/>
<dbReference type="RefSeq" id="XP_024364278.1">
    <property type="nucleotide sequence ID" value="XM_024508510.2"/>
</dbReference>
<dbReference type="PANTHER" id="PTHR31459">
    <property type="match status" value="1"/>
</dbReference>
<dbReference type="Gramene" id="Pp3c24_14840V3.6">
    <property type="protein sequence ID" value="Pp3c24_14840V3.6"/>
    <property type="gene ID" value="Pp3c24_14840"/>
</dbReference>
<proteinExistence type="inferred from homology"/>
<protein>
    <recommendedName>
        <fullName evidence="3">Water stress and hypersensitive response domain-containing protein</fullName>
    </recommendedName>
</protein>
<dbReference type="EnsemblPlants" id="Pp3c24_14840V3.1">
    <property type="protein sequence ID" value="Pp3c24_14840V3.1"/>
    <property type="gene ID" value="Pp3c24_14840"/>
</dbReference>
<dbReference type="KEGG" id="ppp:112276805"/>
<dbReference type="InterPro" id="IPR013990">
    <property type="entry name" value="WHy-dom"/>
</dbReference>
<dbReference type="GO" id="GO:0009269">
    <property type="term" value="P:response to desiccation"/>
    <property type="evidence" value="ECO:0007669"/>
    <property type="project" value="InterPro"/>
</dbReference>
<feature type="compositionally biased region" description="Basic and acidic residues" evidence="2">
    <location>
        <begin position="21"/>
        <end position="38"/>
    </location>
</feature>
<evidence type="ECO:0000256" key="2">
    <source>
        <dbReference type="SAM" id="MobiDB-lite"/>
    </source>
</evidence>
<reference evidence="4 6" key="1">
    <citation type="journal article" date="2008" name="Science">
        <title>The Physcomitrella genome reveals evolutionary insights into the conquest of land by plants.</title>
        <authorList>
            <person name="Rensing S."/>
            <person name="Lang D."/>
            <person name="Zimmer A."/>
            <person name="Terry A."/>
            <person name="Salamov A."/>
            <person name="Shapiro H."/>
            <person name="Nishiyama T."/>
            <person name="Perroud P.-F."/>
            <person name="Lindquist E."/>
            <person name="Kamisugi Y."/>
            <person name="Tanahashi T."/>
            <person name="Sakakibara K."/>
            <person name="Fujita T."/>
            <person name="Oishi K."/>
            <person name="Shin-I T."/>
            <person name="Kuroki Y."/>
            <person name="Toyoda A."/>
            <person name="Suzuki Y."/>
            <person name="Hashimoto A."/>
            <person name="Yamaguchi K."/>
            <person name="Sugano A."/>
            <person name="Kohara Y."/>
            <person name="Fujiyama A."/>
            <person name="Anterola A."/>
            <person name="Aoki S."/>
            <person name="Ashton N."/>
            <person name="Barbazuk W.B."/>
            <person name="Barker E."/>
            <person name="Bennetzen J."/>
            <person name="Bezanilla M."/>
            <person name="Blankenship R."/>
            <person name="Cho S.H."/>
            <person name="Dutcher S."/>
            <person name="Estelle M."/>
            <person name="Fawcett J.A."/>
            <person name="Gundlach H."/>
            <person name="Hanada K."/>
            <person name="Heyl A."/>
            <person name="Hicks K.A."/>
            <person name="Hugh J."/>
            <person name="Lohr M."/>
            <person name="Mayer K."/>
            <person name="Melkozernov A."/>
            <person name="Murata T."/>
            <person name="Nelson D."/>
            <person name="Pils B."/>
            <person name="Prigge M."/>
            <person name="Reiss B."/>
            <person name="Renner T."/>
            <person name="Rombauts S."/>
            <person name="Rushton P."/>
            <person name="Sanderfoot A."/>
            <person name="Schween G."/>
            <person name="Shiu S.-H."/>
            <person name="Stueber K."/>
            <person name="Theodoulou F.L."/>
            <person name="Tu H."/>
            <person name="Van de Peer Y."/>
            <person name="Verrier P.J."/>
            <person name="Waters E."/>
            <person name="Wood A."/>
            <person name="Yang L."/>
            <person name="Cove D."/>
            <person name="Cuming A."/>
            <person name="Hasebe M."/>
            <person name="Lucas S."/>
            <person name="Mishler D.B."/>
            <person name="Reski R."/>
            <person name="Grigoriev I."/>
            <person name="Quatrano R.S."/>
            <person name="Boore J.L."/>
        </authorList>
    </citation>
    <scope>NUCLEOTIDE SEQUENCE [LARGE SCALE GENOMIC DNA]</scope>
    <source>
        <strain evidence="5 6">cv. Gransden 2004</strain>
    </source>
</reference>
<dbReference type="PANTHER" id="PTHR31459:SF2">
    <property type="entry name" value="OS03G0843300 PROTEIN"/>
    <property type="match status" value="1"/>
</dbReference>
<reference evidence="4 6" key="2">
    <citation type="journal article" date="2018" name="Plant J.">
        <title>The Physcomitrella patens chromosome-scale assembly reveals moss genome structure and evolution.</title>
        <authorList>
            <person name="Lang D."/>
            <person name="Ullrich K.K."/>
            <person name="Murat F."/>
            <person name="Fuchs J."/>
            <person name="Jenkins J."/>
            <person name="Haas F.B."/>
            <person name="Piednoel M."/>
            <person name="Gundlach H."/>
            <person name="Van Bel M."/>
            <person name="Meyberg R."/>
            <person name="Vives C."/>
            <person name="Morata J."/>
            <person name="Symeonidi A."/>
            <person name="Hiss M."/>
            <person name="Muchero W."/>
            <person name="Kamisugi Y."/>
            <person name="Saleh O."/>
            <person name="Blanc G."/>
            <person name="Decker E.L."/>
            <person name="van Gessel N."/>
            <person name="Grimwood J."/>
            <person name="Hayes R.D."/>
            <person name="Graham S.W."/>
            <person name="Gunter L.E."/>
            <person name="McDaniel S.F."/>
            <person name="Hoernstein S.N.W."/>
            <person name="Larsson A."/>
            <person name="Li F.W."/>
            <person name="Perroud P.F."/>
            <person name="Phillips J."/>
            <person name="Ranjan P."/>
            <person name="Rokshar D.S."/>
            <person name="Rothfels C.J."/>
            <person name="Schneider L."/>
            <person name="Shu S."/>
            <person name="Stevenson D.W."/>
            <person name="Thummler F."/>
            <person name="Tillich M."/>
            <person name="Villarreal Aguilar J.C."/>
            <person name="Widiez T."/>
            <person name="Wong G.K."/>
            <person name="Wymore A."/>
            <person name="Zhang Y."/>
            <person name="Zimmer A.D."/>
            <person name="Quatrano R.S."/>
            <person name="Mayer K.F.X."/>
            <person name="Goodstein D."/>
            <person name="Casacuberta J.M."/>
            <person name="Vandepoele K."/>
            <person name="Reski R."/>
            <person name="Cuming A.C."/>
            <person name="Tuskan G.A."/>
            <person name="Maumus F."/>
            <person name="Salse J."/>
            <person name="Schmutz J."/>
            <person name="Rensing S.A."/>
        </authorList>
    </citation>
    <scope>NUCLEOTIDE SEQUENCE [LARGE SCALE GENOMIC DNA]</scope>
    <source>
        <strain evidence="5 6">cv. Gransden 2004</strain>
    </source>
</reference>
<evidence type="ECO:0000256" key="1">
    <source>
        <dbReference type="ARBA" id="ARBA00005960"/>
    </source>
</evidence>
<sequence>MADHDDKEVVALTQNVGEVTIEDRGSDKPKEEEDKDKEGGVMGFIKDVGHAIGGLFSWGSPDADISGFDIPVLNTKRAEIIISVLITNPNPIPIPLVDMIYEISSDGRKLCSGTIPDAGTVHAHGSETVKIPLNLIYKDIVDTFDDIEPGQVLPYLCKVTLLVDVPVIGRITIPLEKKGEIPIPHKPDVDLEKIDWDHLSLEETSATLHLTFKNMNKFDVGINSFEYDLQLGDVSIGKATLKEATSVKGEDIGILQVPVSFRPKDFGGALWDILRGRGTGYTMVGSVEVDTPFGPMHLPFSKTSETTLKGKEDDEE</sequence>
<dbReference type="EnsemblPlants" id="Pp3c24_14840V3.6">
    <property type="protein sequence ID" value="Pp3c24_14840V3.6"/>
    <property type="gene ID" value="Pp3c24_14840"/>
</dbReference>
<feature type="domain" description="Water stress and hypersensitive response" evidence="3">
    <location>
        <begin position="189"/>
        <end position="305"/>
    </location>
</feature>
<dbReference type="EnsemblPlants" id="Pp3c24_14840V3.4">
    <property type="protein sequence ID" value="Pp3c24_14840V3.4"/>
    <property type="gene ID" value="Pp3c24_14840"/>
</dbReference>
<dbReference type="Gramene" id="Pp3c24_14840V3.5">
    <property type="protein sequence ID" value="Pp3c24_14840V3.5"/>
    <property type="gene ID" value="Pp3c24_14840"/>
</dbReference>
<feature type="domain" description="Water stress and hypersensitive response" evidence="3">
    <location>
        <begin position="63"/>
        <end position="180"/>
    </location>
</feature>
<dbReference type="HOGENOM" id="CLU_059647_0_0_1"/>
<comment type="similarity">
    <text evidence="1">Belongs to the LEA type 2 family.</text>
</comment>
<evidence type="ECO:0000259" key="3">
    <source>
        <dbReference type="SMART" id="SM00769"/>
    </source>
</evidence>
<dbReference type="Gramene" id="Pp3c24_14840V3.4">
    <property type="protein sequence ID" value="Pp3c24_14840V3.4"/>
    <property type="gene ID" value="Pp3c24_14840"/>
</dbReference>
<dbReference type="RefSeq" id="XP_024364281.1">
    <property type="nucleotide sequence ID" value="XM_024508513.2"/>
</dbReference>
<gene>
    <name evidence="5" type="primary">LOC112276805</name>
    <name evidence="4" type="ORF">PHYPA_029085</name>
</gene>
<dbReference type="Gramene" id="Pp3c24_14840V3.1">
    <property type="protein sequence ID" value="Pp3c24_14840V3.1"/>
    <property type="gene ID" value="Pp3c24_14840"/>
</dbReference>
<dbReference type="OMA" id="PFLLIYD"/>
<dbReference type="SMART" id="SM00769">
    <property type="entry name" value="WHy"/>
    <property type="match status" value="2"/>
</dbReference>
<dbReference type="Pfam" id="PF03168">
    <property type="entry name" value="LEA_2"/>
    <property type="match status" value="2"/>
</dbReference>
<dbReference type="Proteomes" id="UP000006727">
    <property type="component" value="Chromosome 24"/>
</dbReference>
<dbReference type="Gramene" id="Pp3c24_14840V3.3">
    <property type="protein sequence ID" value="Pp3c24_14840V3.3"/>
    <property type="gene ID" value="Pp3c24_14840"/>
</dbReference>
<evidence type="ECO:0000313" key="4">
    <source>
        <dbReference type="EMBL" id="PNR28493.1"/>
    </source>
</evidence>
<evidence type="ECO:0000313" key="6">
    <source>
        <dbReference type="Proteomes" id="UP000006727"/>
    </source>
</evidence>
<dbReference type="InterPro" id="IPR045043">
    <property type="entry name" value="Lea14-like"/>
</dbReference>
<dbReference type="OrthoDB" id="1883584at2759"/>
<dbReference type="AlphaFoldDB" id="A9T7E0"/>
<dbReference type="RefSeq" id="XP_024364279.1">
    <property type="nucleotide sequence ID" value="XM_024508511.2"/>
</dbReference>
<evidence type="ECO:0000313" key="5">
    <source>
        <dbReference type="EnsemblPlants" id="Pp3c24_14840V3.1"/>
    </source>
</evidence>